<name>A0AAD4UN80_OVIAM</name>
<evidence type="ECO:0000313" key="1">
    <source>
        <dbReference type="EMBL" id="KAI4549201.1"/>
    </source>
</evidence>
<accession>A0AAD4UN80</accession>
<comment type="caution">
    <text evidence="1">The sequence shown here is derived from an EMBL/GenBank/DDBJ whole genome shotgun (WGS) entry which is preliminary data.</text>
</comment>
<keyword evidence="2" id="KW-1185">Reference proteome</keyword>
<evidence type="ECO:0000313" key="2">
    <source>
        <dbReference type="Proteomes" id="UP001214576"/>
    </source>
</evidence>
<dbReference type="Proteomes" id="UP001214576">
    <property type="component" value="Unassembled WGS sequence"/>
</dbReference>
<gene>
    <name evidence="1" type="ORF">MG293_001531</name>
</gene>
<proteinExistence type="predicted"/>
<organism evidence="1 2">
    <name type="scientific">Ovis ammon polii</name>
    <dbReference type="NCBI Taxonomy" id="230172"/>
    <lineage>
        <taxon>Eukaryota</taxon>
        <taxon>Metazoa</taxon>
        <taxon>Chordata</taxon>
        <taxon>Craniata</taxon>
        <taxon>Vertebrata</taxon>
        <taxon>Euteleostomi</taxon>
        <taxon>Mammalia</taxon>
        <taxon>Eutheria</taxon>
        <taxon>Laurasiatheria</taxon>
        <taxon>Artiodactyla</taxon>
        <taxon>Ruminantia</taxon>
        <taxon>Pecora</taxon>
        <taxon>Bovidae</taxon>
        <taxon>Caprinae</taxon>
        <taxon>Ovis</taxon>
    </lineage>
</organism>
<reference evidence="1" key="1">
    <citation type="submission" date="2022-03" db="EMBL/GenBank/DDBJ databases">
        <title>Genomic analyses of argali, domestic sheep and their hybrids provide insights into chromosomal evolution, heterosis and genetic basis of agronomic traits.</title>
        <authorList>
            <person name="Li M."/>
        </authorList>
    </citation>
    <scope>NUCLEOTIDE SEQUENCE</scope>
    <source>
        <strain evidence="1">CAU-MHL-2022a</strain>
        <tissue evidence="1">Skin</tissue>
    </source>
</reference>
<sequence length="104" mass="10845">MWLTHCQHLSPLVPAPAQMPLLGLSGDPGQGLFLPLGGGDHSRLSLDSFPLSLIPKAKRKPFSGKNDSLWLFWAPGASPSLTASPLLPLVIPAQGLPAAGPLHA</sequence>
<dbReference type="EMBL" id="JAKZEL010000001">
    <property type="protein sequence ID" value="KAI4549201.1"/>
    <property type="molecule type" value="Genomic_DNA"/>
</dbReference>
<protein>
    <submittedName>
        <fullName evidence="1">Uncharacterized protein</fullName>
    </submittedName>
</protein>
<dbReference type="AlphaFoldDB" id="A0AAD4UN80"/>